<reference evidence="2" key="1">
    <citation type="submission" date="2018-01" db="EMBL/GenBank/DDBJ databases">
        <authorList>
            <person name="Clerissi C."/>
        </authorList>
    </citation>
    <scope>NUCLEOTIDE SEQUENCE</scope>
    <source>
        <strain evidence="2">Cupriavidus oxalaticus LMG 2235</strain>
    </source>
</reference>
<evidence type="ECO:0000313" key="2">
    <source>
        <dbReference type="EMBL" id="SPC10598.1"/>
    </source>
</evidence>
<name>A0A375FXP7_9BURK</name>
<evidence type="ECO:0000256" key="1">
    <source>
        <dbReference type="SAM" id="MobiDB-lite"/>
    </source>
</evidence>
<feature type="compositionally biased region" description="Polar residues" evidence="1">
    <location>
        <begin position="76"/>
        <end position="91"/>
    </location>
</feature>
<comment type="caution">
    <text evidence="2">The sequence shown here is derived from an EMBL/GenBank/DDBJ whole genome shotgun (WGS) entry which is preliminary data.</text>
</comment>
<gene>
    <name evidence="3" type="ORF">CO2235_MP20170</name>
    <name evidence="2" type="ORF">CO2235_U990006</name>
</gene>
<dbReference type="AlphaFoldDB" id="A0A375FXP7"/>
<proteinExistence type="predicted"/>
<sequence length="134" mass="14292">MICFSAATILNSGVTSLKLPEPGASAAFAEPGMAHSGEFLKDYDKPVIPTLPRPNSARLQSTQPAHKMNLSRFRSENLSGSGSGQPSSHRQVPSRRTGLPGHGSMGVTHAVRHQWWLPSCTALHTQSVPLSAPE</sequence>
<dbReference type="EMBL" id="OGUS01000137">
    <property type="protein sequence ID" value="SPC19759.1"/>
    <property type="molecule type" value="Genomic_DNA"/>
</dbReference>
<evidence type="ECO:0000313" key="4">
    <source>
        <dbReference type="Proteomes" id="UP000256862"/>
    </source>
</evidence>
<organism evidence="2 4">
    <name type="scientific">Cupriavidus oxalaticus</name>
    <dbReference type="NCBI Taxonomy" id="96344"/>
    <lineage>
        <taxon>Bacteria</taxon>
        <taxon>Pseudomonadati</taxon>
        <taxon>Pseudomonadota</taxon>
        <taxon>Betaproteobacteria</taxon>
        <taxon>Burkholderiales</taxon>
        <taxon>Burkholderiaceae</taxon>
        <taxon>Cupriavidus</taxon>
    </lineage>
</organism>
<evidence type="ECO:0000313" key="3">
    <source>
        <dbReference type="EMBL" id="SPC19759.1"/>
    </source>
</evidence>
<protein>
    <submittedName>
        <fullName evidence="2">Uncharacterized protein</fullName>
    </submittedName>
</protein>
<feature type="region of interest" description="Disordered" evidence="1">
    <location>
        <begin position="40"/>
        <end position="106"/>
    </location>
</feature>
<dbReference type="Proteomes" id="UP000256862">
    <property type="component" value="Plasmid CO2235_mp"/>
</dbReference>
<accession>A0A375FXP7</accession>
<dbReference type="EMBL" id="OGUS01000108">
    <property type="protein sequence ID" value="SPC10598.1"/>
    <property type="molecule type" value="Genomic_DNA"/>
</dbReference>
<reference evidence="4" key="2">
    <citation type="submission" date="2018-01" db="EMBL/GenBank/DDBJ databases">
        <authorList>
            <person name="Gaut B.S."/>
            <person name="Morton B.R."/>
            <person name="Clegg M.T."/>
            <person name="Duvall M.R."/>
        </authorList>
    </citation>
    <scope>NUCLEOTIDE SEQUENCE [LARGE SCALE GENOMIC DNA]</scope>
</reference>